<feature type="compositionally biased region" description="Basic and acidic residues" evidence="1">
    <location>
        <begin position="1"/>
        <end position="16"/>
    </location>
</feature>
<feature type="compositionally biased region" description="Basic and acidic residues" evidence="1">
    <location>
        <begin position="30"/>
        <end position="47"/>
    </location>
</feature>
<dbReference type="AlphaFoldDB" id="A0A1Y1ICS4"/>
<gene>
    <name evidence="2" type="ORF">KFL_004530150</name>
</gene>
<evidence type="ECO:0000313" key="2">
    <source>
        <dbReference type="EMBL" id="GAQ88710.1"/>
    </source>
</evidence>
<feature type="region of interest" description="Disordered" evidence="1">
    <location>
        <begin position="1"/>
        <end position="52"/>
    </location>
</feature>
<accession>A0A1Y1ICS4</accession>
<proteinExistence type="predicted"/>
<reference evidence="2 3" key="1">
    <citation type="journal article" date="2014" name="Nat. Commun.">
        <title>Klebsormidium flaccidum genome reveals primary factors for plant terrestrial adaptation.</title>
        <authorList>
            <person name="Hori K."/>
            <person name="Maruyama F."/>
            <person name="Fujisawa T."/>
            <person name="Togashi T."/>
            <person name="Yamamoto N."/>
            <person name="Seo M."/>
            <person name="Sato S."/>
            <person name="Yamada T."/>
            <person name="Mori H."/>
            <person name="Tajima N."/>
            <person name="Moriyama T."/>
            <person name="Ikeuchi M."/>
            <person name="Watanabe M."/>
            <person name="Wada H."/>
            <person name="Kobayashi K."/>
            <person name="Saito M."/>
            <person name="Masuda T."/>
            <person name="Sasaki-Sekimoto Y."/>
            <person name="Mashiguchi K."/>
            <person name="Awai K."/>
            <person name="Shimojima M."/>
            <person name="Masuda S."/>
            <person name="Iwai M."/>
            <person name="Nobusawa T."/>
            <person name="Narise T."/>
            <person name="Kondo S."/>
            <person name="Saito H."/>
            <person name="Sato R."/>
            <person name="Murakawa M."/>
            <person name="Ihara Y."/>
            <person name="Oshima-Yamada Y."/>
            <person name="Ohtaka K."/>
            <person name="Satoh M."/>
            <person name="Sonobe K."/>
            <person name="Ishii M."/>
            <person name="Ohtani R."/>
            <person name="Kanamori-Sato M."/>
            <person name="Honoki R."/>
            <person name="Miyazaki D."/>
            <person name="Mochizuki H."/>
            <person name="Umetsu J."/>
            <person name="Higashi K."/>
            <person name="Shibata D."/>
            <person name="Kamiya Y."/>
            <person name="Sato N."/>
            <person name="Nakamura Y."/>
            <person name="Tabata S."/>
            <person name="Ida S."/>
            <person name="Kurokawa K."/>
            <person name="Ohta H."/>
        </authorList>
    </citation>
    <scope>NUCLEOTIDE SEQUENCE [LARGE SCALE GENOMIC DNA]</scope>
    <source>
        <strain evidence="2 3">NIES-2285</strain>
    </source>
</reference>
<protein>
    <submittedName>
        <fullName evidence="2">Uncharacterized protein</fullName>
    </submittedName>
</protein>
<keyword evidence="3" id="KW-1185">Reference proteome</keyword>
<evidence type="ECO:0000313" key="3">
    <source>
        <dbReference type="Proteomes" id="UP000054558"/>
    </source>
</evidence>
<evidence type="ECO:0000256" key="1">
    <source>
        <dbReference type="SAM" id="MobiDB-lite"/>
    </source>
</evidence>
<organism evidence="2 3">
    <name type="scientific">Klebsormidium nitens</name>
    <name type="common">Green alga</name>
    <name type="synonym">Ulothrix nitens</name>
    <dbReference type="NCBI Taxonomy" id="105231"/>
    <lineage>
        <taxon>Eukaryota</taxon>
        <taxon>Viridiplantae</taxon>
        <taxon>Streptophyta</taxon>
        <taxon>Klebsormidiophyceae</taxon>
        <taxon>Klebsormidiales</taxon>
        <taxon>Klebsormidiaceae</taxon>
        <taxon>Klebsormidium</taxon>
    </lineage>
</organism>
<sequence length="270" mass="30804">MGDRGRRHRATEEGQRSKRGRSPQTTVQQRRRDEEAERWEAQPEHQKSGAGRLAMDITRLLQHPSIESTTGISAEEKQDLALVFIKAFKDEGNAFPIDFDEVWTFLEYSTKGNALQKLKRNFKEDIDYIVRKGTPYTSLGSSPKRGSTPDRYLLTTKAFEFFSMSTTGSKGDRERVLTGKHLREKSGHPNNLSSLILQFFILQSVQEQGQLRRKGLRKRVSMLFPALAQPFGMSLCLKVPFPRILVGHPKPLGRYPAGLCYITQHPRDDD</sequence>
<dbReference type="Proteomes" id="UP000054558">
    <property type="component" value="Unassembled WGS sequence"/>
</dbReference>
<name>A0A1Y1ICS4_KLENI</name>
<dbReference type="EMBL" id="DF237402">
    <property type="protein sequence ID" value="GAQ88710.1"/>
    <property type="molecule type" value="Genomic_DNA"/>
</dbReference>